<protein>
    <submittedName>
        <fullName evidence="1">Uncharacterized protein</fullName>
    </submittedName>
</protein>
<gene>
    <name evidence="1" type="ORF">GM415_16760</name>
</gene>
<evidence type="ECO:0000313" key="1">
    <source>
        <dbReference type="EMBL" id="QGY41704.1"/>
    </source>
</evidence>
<accession>A0A6I6JVH8</accession>
<dbReference type="AlphaFoldDB" id="A0A6I6JVH8"/>
<dbReference type="Proteomes" id="UP000428328">
    <property type="component" value="Chromosome"/>
</dbReference>
<dbReference type="KEGG" id="psel:GM415_16760"/>
<proteinExistence type="predicted"/>
<evidence type="ECO:0000313" key="2">
    <source>
        <dbReference type="Proteomes" id="UP000428328"/>
    </source>
</evidence>
<dbReference type="EMBL" id="CP046400">
    <property type="protein sequence ID" value="QGY41704.1"/>
    <property type="molecule type" value="Genomic_DNA"/>
</dbReference>
<name>A0A6I6JVH8_9BACT</name>
<reference evidence="1 2" key="1">
    <citation type="submission" date="2019-11" db="EMBL/GenBank/DDBJ databases">
        <authorList>
            <person name="Zheng R.K."/>
            <person name="Sun C.M."/>
        </authorList>
    </citation>
    <scope>NUCLEOTIDE SEQUENCE [LARGE SCALE GENOMIC DNA]</scope>
    <source>
        <strain evidence="1 2">SRB007</strain>
    </source>
</reference>
<dbReference type="RefSeq" id="WP_158950209.1">
    <property type="nucleotide sequence ID" value="NZ_CP046400.1"/>
</dbReference>
<sequence>MKKSKPRLKLLPGWLPLDKACPACGAGLLNSPEVGTTSQCWLCPIRFRCEQKWFKLEKEATSFDAAPEKGRGTLGNGHTR</sequence>
<keyword evidence="2" id="KW-1185">Reference proteome</keyword>
<organism evidence="1 2">
    <name type="scientific">Pseudodesulfovibrio cashew</name>
    <dbReference type="NCBI Taxonomy" id="2678688"/>
    <lineage>
        <taxon>Bacteria</taxon>
        <taxon>Pseudomonadati</taxon>
        <taxon>Thermodesulfobacteriota</taxon>
        <taxon>Desulfovibrionia</taxon>
        <taxon>Desulfovibrionales</taxon>
        <taxon>Desulfovibrionaceae</taxon>
    </lineage>
</organism>